<keyword evidence="1" id="KW-1133">Transmembrane helix</keyword>
<dbReference type="Proteomes" id="UP000326565">
    <property type="component" value="Unassembled WGS sequence"/>
</dbReference>
<keyword evidence="1" id="KW-0472">Membrane</keyword>
<reference evidence="2 3" key="1">
    <citation type="submission" date="2019-04" db="EMBL/GenBank/DDBJ databases">
        <title>Friends and foes A comparative genomics study of 23 Aspergillus species from section Flavi.</title>
        <authorList>
            <consortium name="DOE Joint Genome Institute"/>
            <person name="Kjaerbolling I."/>
            <person name="Vesth T."/>
            <person name="Frisvad J.C."/>
            <person name="Nybo J.L."/>
            <person name="Theobald S."/>
            <person name="Kildgaard S."/>
            <person name="Isbrandt T."/>
            <person name="Kuo A."/>
            <person name="Sato A."/>
            <person name="Lyhne E.K."/>
            <person name="Kogle M.E."/>
            <person name="Wiebenga A."/>
            <person name="Kun R.S."/>
            <person name="Lubbers R.J."/>
            <person name="Makela M.R."/>
            <person name="Barry K."/>
            <person name="Chovatia M."/>
            <person name="Clum A."/>
            <person name="Daum C."/>
            <person name="Haridas S."/>
            <person name="He G."/>
            <person name="LaButti K."/>
            <person name="Lipzen A."/>
            <person name="Mondo S."/>
            <person name="Riley R."/>
            <person name="Salamov A."/>
            <person name="Simmons B.A."/>
            <person name="Magnuson J.K."/>
            <person name="Henrissat B."/>
            <person name="Mortensen U.H."/>
            <person name="Larsen T.O."/>
            <person name="Devries R.P."/>
            <person name="Grigoriev I.V."/>
            <person name="Machida M."/>
            <person name="Baker S.E."/>
            <person name="Andersen M.R."/>
        </authorList>
    </citation>
    <scope>NUCLEOTIDE SEQUENCE [LARGE SCALE GENOMIC DNA]</scope>
    <source>
        <strain evidence="2 3">CBS 151.66</strain>
    </source>
</reference>
<feature type="transmembrane region" description="Helical" evidence="1">
    <location>
        <begin position="15"/>
        <end position="33"/>
    </location>
</feature>
<organism evidence="2 3">
    <name type="scientific">Aspergillus leporis</name>
    <dbReference type="NCBI Taxonomy" id="41062"/>
    <lineage>
        <taxon>Eukaryota</taxon>
        <taxon>Fungi</taxon>
        <taxon>Dikarya</taxon>
        <taxon>Ascomycota</taxon>
        <taxon>Pezizomycotina</taxon>
        <taxon>Eurotiomycetes</taxon>
        <taxon>Eurotiomycetidae</taxon>
        <taxon>Eurotiales</taxon>
        <taxon>Aspergillaceae</taxon>
        <taxon>Aspergillus</taxon>
        <taxon>Aspergillus subgen. Circumdati</taxon>
    </lineage>
</organism>
<keyword evidence="1" id="KW-0812">Transmembrane</keyword>
<dbReference type="AlphaFoldDB" id="A0A5N5X4E2"/>
<gene>
    <name evidence="2" type="ORF">BDV29DRAFT_172682</name>
</gene>
<keyword evidence="3" id="KW-1185">Reference proteome</keyword>
<evidence type="ECO:0000313" key="3">
    <source>
        <dbReference type="Proteomes" id="UP000326565"/>
    </source>
</evidence>
<sequence>MHCALGKGPHSPLSLSLPFPLAFASFYISVLLFSQGCDSVHHLIEHELRTGIPITC</sequence>
<accession>A0A5N5X4E2</accession>
<protein>
    <submittedName>
        <fullName evidence="2">Uncharacterized protein</fullName>
    </submittedName>
</protein>
<dbReference type="EMBL" id="ML732201">
    <property type="protein sequence ID" value="KAB8074957.1"/>
    <property type="molecule type" value="Genomic_DNA"/>
</dbReference>
<evidence type="ECO:0000256" key="1">
    <source>
        <dbReference type="SAM" id="Phobius"/>
    </source>
</evidence>
<name>A0A5N5X4E2_9EURO</name>
<proteinExistence type="predicted"/>
<evidence type="ECO:0000313" key="2">
    <source>
        <dbReference type="EMBL" id="KAB8074957.1"/>
    </source>
</evidence>